<feature type="transmembrane region" description="Helical" evidence="5">
    <location>
        <begin position="71"/>
        <end position="90"/>
    </location>
</feature>
<evidence type="ECO:0000256" key="4">
    <source>
        <dbReference type="ARBA" id="ARBA00023136"/>
    </source>
</evidence>
<protein>
    <submittedName>
        <fullName evidence="6">DoxX family protein</fullName>
    </submittedName>
</protein>
<keyword evidence="4 5" id="KW-0472">Membrane</keyword>
<feature type="transmembrane region" description="Helical" evidence="5">
    <location>
        <begin position="96"/>
        <end position="112"/>
    </location>
</feature>
<evidence type="ECO:0000313" key="7">
    <source>
        <dbReference type="Proteomes" id="UP001597526"/>
    </source>
</evidence>
<keyword evidence="2 5" id="KW-0812">Transmembrane</keyword>
<comment type="subcellular location">
    <subcellularLocation>
        <location evidence="1">Membrane</location>
        <topology evidence="1">Multi-pass membrane protein</topology>
    </subcellularLocation>
</comment>
<evidence type="ECO:0000256" key="5">
    <source>
        <dbReference type="SAM" id="Phobius"/>
    </source>
</evidence>
<comment type="caution">
    <text evidence="6">The sequence shown here is derived from an EMBL/GenBank/DDBJ whole genome shotgun (WGS) entry which is preliminary data.</text>
</comment>
<evidence type="ECO:0000256" key="3">
    <source>
        <dbReference type="ARBA" id="ARBA00022989"/>
    </source>
</evidence>
<organism evidence="6 7">
    <name type="scientific">Croceitalea marina</name>
    <dbReference type="NCBI Taxonomy" id="1775166"/>
    <lineage>
        <taxon>Bacteria</taxon>
        <taxon>Pseudomonadati</taxon>
        <taxon>Bacteroidota</taxon>
        <taxon>Flavobacteriia</taxon>
        <taxon>Flavobacteriales</taxon>
        <taxon>Flavobacteriaceae</taxon>
        <taxon>Croceitalea</taxon>
    </lineage>
</organism>
<dbReference type="EMBL" id="JBHULB010000014">
    <property type="protein sequence ID" value="MFD2587512.1"/>
    <property type="molecule type" value="Genomic_DNA"/>
</dbReference>
<dbReference type="RefSeq" id="WP_377767050.1">
    <property type="nucleotide sequence ID" value="NZ_JBHULB010000014.1"/>
</dbReference>
<evidence type="ECO:0000256" key="1">
    <source>
        <dbReference type="ARBA" id="ARBA00004141"/>
    </source>
</evidence>
<accession>A0ABW5MW17</accession>
<dbReference type="Proteomes" id="UP001597526">
    <property type="component" value="Unassembled WGS sequence"/>
</dbReference>
<keyword evidence="7" id="KW-1185">Reference proteome</keyword>
<keyword evidence="3 5" id="KW-1133">Transmembrane helix</keyword>
<proteinExistence type="predicted"/>
<name>A0ABW5MW17_9FLAO</name>
<evidence type="ECO:0000313" key="6">
    <source>
        <dbReference type="EMBL" id="MFD2587512.1"/>
    </source>
</evidence>
<reference evidence="7" key="1">
    <citation type="journal article" date="2019" name="Int. J. Syst. Evol. Microbiol.">
        <title>The Global Catalogue of Microorganisms (GCM) 10K type strain sequencing project: providing services to taxonomists for standard genome sequencing and annotation.</title>
        <authorList>
            <consortium name="The Broad Institute Genomics Platform"/>
            <consortium name="The Broad Institute Genome Sequencing Center for Infectious Disease"/>
            <person name="Wu L."/>
            <person name="Ma J."/>
        </authorList>
    </citation>
    <scope>NUCLEOTIDE SEQUENCE [LARGE SCALE GENOMIC DNA]</scope>
    <source>
        <strain evidence="7">KCTC 52368</strain>
    </source>
</reference>
<feature type="transmembrane region" description="Helical" evidence="5">
    <location>
        <begin position="43"/>
        <end position="64"/>
    </location>
</feature>
<feature type="transmembrane region" description="Helical" evidence="5">
    <location>
        <begin position="5"/>
        <end position="23"/>
    </location>
</feature>
<dbReference type="InterPro" id="IPR032808">
    <property type="entry name" value="DoxX"/>
</dbReference>
<sequence length="117" mass="13506">MVKKILYWVSTGMLTLIMFFSVYNYLFNHQAIVDFFVNMGYPIYLIYPLAIAKILGLVAVWGNFSKWLKEWAYAGFFFNTGLAFFAHYMVSDGEHMGAVIAFIVVLISYFTGKEVRP</sequence>
<gene>
    <name evidence="6" type="ORF">ACFSQJ_11260</name>
</gene>
<evidence type="ECO:0000256" key="2">
    <source>
        <dbReference type="ARBA" id="ARBA00022692"/>
    </source>
</evidence>
<dbReference type="Pfam" id="PF13564">
    <property type="entry name" value="DoxX_2"/>
    <property type="match status" value="1"/>
</dbReference>